<keyword evidence="10" id="KW-1185">Reference proteome</keyword>
<name>A0A161IJ35_9MICO</name>
<dbReference type="Gene3D" id="3.30.1490.480">
    <property type="entry name" value="Endolytic murein transglycosylase"/>
    <property type="match status" value="1"/>
</dbReference>
<evidence type="ECO:0000256" key="5">
    <source>
        <dbReference type="ARBA" id="ARBA00023239"/>
    </source>
</evidence>
<evidence type="ECO:0000256" key="7">
    <source>
        <dbReference type="HAMAP-Rule" id="MF_02065"/>
    </source>
</evidence>
<sequence>MTDLFEPSTIQRQAPPPSRGRSAASKRAARKRKRRRQQRTAFILVLLLGLLGVGGYLVLDRVGSSLAGFEWPWSAQAEDYAGPGVDPVQVEIPEGATGAVMGDVLADADVVASVAAFNEAFEATPGASGIQPGTYELLTQMSAADAVQQLVANEKIQTNVTIPEGYTVEQIADRIASVTEFSREEIDAALDDPQAIGLPKVADGNPEGWLFPKTYSVQPGDSVADLLSTMVGQTKTELESLGVAKDDWEDTIIKASLIEREAKFAPDRPKMARAIENRLDRDMILQIDAAVAYGLGKPGTELTQADLSDPENPYNLYEHVGLPPGPISNPGASSIEAVMNPADGDWIFWVAVNLDTGETKFSETNAQHEEYRNELRAWMEENGS</sequence>
<keyword evidence="1 7" id="KW-1003">Cell membrane</keyword>
<protein>
    <recommendedName>
        <fullName evidence="7">Endolytic murein transglycosylase</fullName>
        <ecNumber evidence="7">4.2.2.29</ecNumber>
    </recommendedName>
    <alternativeName>
        <fullName evidence="7">Peptidoglycan lytic transglycosylase</fullName>
    </alternativeName>
    <alternativeName>
        <fullName evidence="7">Peptidoglycan polymerization terminase</fullName>
    </alternativeName>
</protein>
<keyword evidence="2 7" id="KW-0812">Transmembrane</keyword>
<dbReference type="OrthoDB" id="9814591at2"/>
<evidence type="ECO:0000256" key="6">
    <source>
        <dbReference type="ARBA" id="ARBA00023316"/>
    </source>
</evidence>
<dbReference type="EMBL" id="CP014209">
    <property type="protein sequence ID" value="ANC30150.1"/>
    <property type="molecule type" value="Genomic_DNA"/>
</dbReference>
<proteinExistence type="inferred from homology"/>
<dbReference type="RefSeq" id="WP_068201107.1">
    <property type="nucleotide sequence ID" value="NZ_CP014209.1"/>
</dbReference>
<dbReference type="PATRIC" id="fig|1300344.3.peg.573"/>
<comment type="function">
    <text evidence="7">Functions as a peptidoglycan terminase that cleaves nascent peptidoglycan strands endolytically to terminate their elongation.</text>
</comment>
<evidence type="ECO:0000256" key="2">
    <source>
        <dbReference type="ARBA" id="ARBA00022692"/>
    </source>
</evidence>
<dbReference type="GO" id="GO:0005886">
    <property type="term" value="C:plasma membrane"/>
    <property type="evidence" value="ECO:0007669"/>
    <property type="project" value="UniProtKB-SubCell"/>
</dbReference>
<dbReference type="Proteomes" id="UP000076794">
    <property type="component" value="Chromosome"/>
</dbReference>
<dbReference type="GO" id="GO:0009252">
    <property type="term" value="P:peptidoglycan biosynthetic process"/>
    <property type="evidence" value="ECO:0007669"/>
    <property type="project" value="UniProtKB-UniRule"/>
</dbReference>
<evidence type="ECO:0000256" key="1">
    <source>
        <dbReference type="ARBA" id="ARBA00022475"/>
    </source>
</evidence>
<keyword evidence="5 7" id="KW-0456">Lyase</keyword>
<keyword evidence="3 7" id="KW-1133">Transmembrane helix</keyword>
<dbReference type="PANTHER" id="PTHR30518:SF2">
    <property type="entry name" value="ENDOLYTIC MUREIN TRANSGLYCOSYLASE"/>
    <property type="match status" value="1"/>
</dbReference>
<dbReference type="GO" id="GO:0008932">
    <property type="term" value="F:lytic endotransglycosylase activity"/>
    <property type="evidence" value="ECO:0007669"/>
    <property type="project" value="UniProtKB-UniRule"/>
</dbReference>
<feature type="region of interest" description="Disordered" evidence="8">
    <location>
        <begin position="1"/>
        <end position="34"/>
    </location>
</feature>
<dbReference type="CDD" id="cd08010">
    <property type="entry name" value="MltG_like"/>
    <property type="match status" value="1"/>
</dbReference>
<dbReference type="STRING" id="1300344.I598_0570"/>
<accession>A0A161IJ35</accession>
<evidence type="ECO:0000256" key="3">
    <source>
        <dbReference type="ARBA" id="ARBA00022989"/>
    </source>
</evidence>
<evidence type="ECO:0000256" key="8">
    <source>
        <dbReference type="SAM" id="MobiDB-lite"/>
    </source>
</evidence>
<dbReference type="AlphaFoldDB" id="A0A161IJ35"/>
<comment type="similarity">
    <text evidence="7">Belongs to the transglycosylase MltG family.</text>
</comment>
<evidence type="ECO:0000256" key="4">
    <source>
        <dbReference type="ARBA" id="ARBA00023136"/>
    </source>
</evidence>
<dbReference type="NCBIfam" id="TIGR00247">
    <property type="entry name" value="endolytic transglycosylase MltG"/>
    <property type="match status" value="1"/>
</dbReference>
<comment type="catalytic activity">
    <reaction evidence="7">
        <text>a peptidoglycan chain = a peptidoglycan chain with N-acetyl-1,6-anhydromuramyl-[peptide] at the reducing end + a peptidoglycan chain with N-acetylglucosamine at the non-reducing end.</text>
        <dbReference type="EC" id="4.2.2.29"/>
    </reaction>
</comment>
<comment type="subcellular location">
    <subcellularLocation>
        <location evidence="7">Cell membrane</location>
        <topology evidence="7">Single-pass membrane protein</topology>
    </subcellularLocation>
</comment>
<evidence type="ECO:0000313" key="9">
    <source>
        <dbReference type="EMBL" id="ANC30150.1"/>
    </source>
</evidence>
<feature type="site" description="Important for catalytic activity" evidence="7">
    <location>
        <position position="261"/>
    </location>
</feature>
<dbReference type="EC" id="4.2.2.29" evidence="7"/>
<dbReference type="InterPro" id="IPR003770">
    <property type="entry name" value="MLTG-like"/>
</dbReference>
<dbReference type="Pfam" id="PF02618">
    <property type="entry name" value="YceG"/>
    <property type="match status" value="1"/>
</dbReference>
<organism evidence="9 10">
    <name type="scientific">Isoptericola dokdonensis DS-3</name>
    <dbReference type="NCBI Taxonomy" id="1300344"/>
    <lineage>
        <taxon>Bacteria</taxon>
        <taxon>Bacillati</taxon>
        <taxon>Actinomycetota</taxon>
        <taxon>Actinomycetes</taxon>
        <taxon>Micrococcales</taxon>
        <taxon>Promicromonosporaceae</taxon>
        <taxon>Isoptericola</taxon>
    </lineage>
</organism>
<dbReference type="GO" id="GO:0071555">
    <property type="term" value="P:cell wall organization"/>
    <property type="evidence" value="ECO:0007669"/>
    <property type="project" value="UniProtKB-KW"/>
</dbReference>
<keyword evidence="4 7" id="KW-0472">Membrane</keyword>
<evidence type="ECO:0000313" key="10">
    <source>
        <dbReference type="Proteomes" id="UP000076794"/>
    </source>
</evidence>
<dbReference type="PANTHER" id="PTHR30518">
    <property type="entry name" value="ENDOLYTIC MUREIN TRANSGLYCOSYLASE"/>
    <property type="match status" value="1"/>
</dbReference>
<keyword evidence="6 7" id="KW-0961">Cell wall biogenesis/degradation</keyword>
<reference evidence="9 10" key="1">
    <citation type="submission" date="2016-01" db="EMBL/GenBank/DDBJ databases">
        <title>Complete genome sequence of a soil Actinobacterium, Isoptericola dokdonensis DS-3.</title>
        <authorList>
            <person name="Kwon S.-K."/>
            <person name="Kim J.F."/>
        </authorList>
    </citation>
    <scope>NUCLEOTIDE SEQUENCE [LARGE SCALE GENOMIC DNA]</scope>
    <source>
        <strain evidence="9 10">DS-3</strain>
    </source>
</reference>
<dbReference type="KEGG" id="ido:I598_0570"/>
<dbReference type="HAMAP" id="MF_02065">
    <property type="entry name" value="MltG"/>
    <property type="match status" value="1"/>
</dbReference>
<feature type="transmembrane region" description="Helical" evidence="7">
    <location>
        <begin position="40"/>
        <end position="59"/>
    </location>
</feature>
<gene>
    <name evidence="7" type="primary">mltG</name>
    <name evidence="9" type="ORF">I598_0570</name>
</gene>